<feature type="region of interest" description="Disordered" evidence="13">
    <location>
        <begin position="435"/>
        <end position="473"/>
    </location>
</feature>
<dbReference type="CDD" id="cd00186">
    <property type="entry name" value="TOP1Ac"/>
    <property type="match status" value="1"/>
</dbReference>
<evidence type="ECO:0000313" key="16">
    <source>
        <dbReference type="EMBL" id="MBC8209347.1"/>
    </source>
</evidence>
<evidence type="ECO:0000313" key="17">
    <source>
        <dbReference type="Proteomes" id="UP000599024"/>
    </source>
</evidence>
<reference evidence="16 17" key="1">
    <citation type="submission" date="2020-08" db="EMBL/GenBank/DDBJ databases">
        <title>Bridging the membrane lipid divide: bacteria of the FCB group superphylum have the potential to synthesize archaeal ether lipids.</title>
        <authorList>
            <person name="Villanueva L."/>
            <person name="Von Meijenfeldt F.A.B."/>
            <person name="Westbye A.B."/>
            <person name="Yadav S."/>
            <person name="Hopmans E.C."/>
            <person name="Dutilh B.E."/>
            <person name="Sinninghe Damste J.S."/>
        </authorList>
    </citation>
    <scope>NUCLEOTIDE SEQUENCE [LARGE SCALE GENOMIC DNA]</scope>
    <source>
        <strain evidence="16">NIOZ-UU81</strain>
    </source>
</reference>
<dbReference type="EC" id="5.6.2.1" evidence="3"/>
<dbReference type="PROSITE" id="PS52039">
    <property type="entry name" value="TOPO_IA_2"/>
    <property type="match status" value="1"/>
</dbReference>
<feature type="domain" description="Toprim" evidence="14">
    <location>
        <begin position="1"/>
        <end position="136"/>
    </location>
</feature>
<comment type="catalytic activity">
    <reaction evidence="1">
        <text>ATP-independent breakage of single-stranded DNA, followed by passage and rejoining.</text>
        <dbReference type="EC" id="5.6.2.1"/>
    </reaction>
</comment>
<evidence type="ECO:0000256" key="10">
    <source>
        <dbReference type="ARBA" id="ARBA00031985"/>
    </source>
</evidence>
<dbReference type="Gene3D" id="1.10.290.10">
    <property type="entry name" value="Topoisomerase I, domain 4"/>
    <property type="match status" value="1"/>
</dbReference>
<evidence type="ECO:0000256" key="12">
    <source>
        <dbReference type="ARBA" id="ARBA00032877"/>
    </source>
</evidence>
<dbReference type="GO" id="GO:0006310">
    <property type="term" value="P:DNA recombination"/>
    <property type="evidence" value="ECO:0007669"/>
    <property type="project" value="TreeGrafter"/>
</dbReference>
<feature type="domain" description="Topo IA-type catalytic" evidence="15">
    <location>
        <begin position="152"/>
        <end position="586"/>
    </location>
</feature>
<dbReference type="NCBIfam" id="NF005829">
    <property type="entry name" value="PRK07726.1"/>
    <property type="match status" value="1"/>
</dbReference>
<dbReference type="PRINTS" id="PR00417">
    <property type="entry name" value="PRTPISMRASEI"/>
</dbReference>
<dbReference type="GO" id="GO:0043597">
    <property type="term" value="C:cytoplasmic replication fork"/>
    <property type="evidence" value="ECO:0007669"/>
    <property type="project" value="TreeGrafter"/>
</dbReference>
<feature type="region of interest" description="Disordered" evidence="13">
    <location>
        <begin position="682"/>
        <end position="701"/>
    </location>
</feature>
<dbReference type="GO" id="GO:0003917">
    <property type="term" value="F:DNA topoisomerase type I (single strand cut, ATP-independent) activity"/>
    <property type="evidence" value="ECO:0007669"/>
    <property type="project" value="UniProtKB-EC"/>
</dbReference>
<keyword evidence="8" id="KW-0413">Isomerase</keyword>
<evidence type="ECO:0000256" key="9">
    <source>
        <dbReference type="ARBA" id="ARBA00030003"/>
    </source>
</evidence>
<dbReference type="EMBL" id="JACNLK010000092">
    <property type="protein sequence ID" value="MBC8209347.1"/>
    <property type="molecule type" value="Genomic_DNA"/>
</dbReference>
<dbReference type="AlphaFoldDB" id="A0A8J6TEB0"/>
<evidence type="ECO:0000256" key="5">
    <source>
        <dbReference type="ARBA" id="ARBA00022842"/>
    </source>
</evidence>
<dbReference type="InterPro" id="IPR003602">
    <property type="entry name" value="Topo_IA_DNA-bd_dom"/>
</dbReference>
<dbReference type="InterPro" id="IPR023405">
    <property type="entry name" value="Topo_IA_core_domain"/>
</dbReference>
<evidence type="ECO:0000256" key="3">
    <source>
        <dbReference type="ARBA" id="ARBA00012891"/>
    </source>
</evidence>
<dbReference type="PANTHER" id="PTHR11390:SF21">
    <property type="entry name" value="DNA TOPOISOMERASE 3-ALPHA"/>
    <property type="match status" value="1"/>
</dbReference>
<dbReference type="InterPro" id="IPR006171">
    <property type="entry name" value="TOPRIM_dom"/>
</dbReference>
<keyword evidence="5" id="KW-0460">Magnesium</keyword>
<dbReference type="NCBIfam" id="TIGR01056">
    <property type="entry name" value="topB"/>
    <property type="match status" value="1"/>
</dbReference>
<evidence type="ECO:0000256" key="2">
    <source>
        <dbReference type="ARBA" id="ARBA00009446"/>
    </source>
</evidence>
<protein>
    <recommendedName>
        <fullName evidence="3">DNA topoisomerase</fullName>
        <ecNumber evidence="3">5.6.2.1</ecNumber>
    </recommendedName>
    <alternativeName>
        <fullName evidence="12">Omega-protein</fullName>
    </alternativeName>
    <alternativeName>
        <fullName evidence="11">Relaxing enzyme</fullName>
    </alternativeName>
    <alternativeName>
        <fullName evidence="9">Swivelase</fullName>
    </alternativeName>
    <alternativeName>
        <fullName evidence="10">Untwisting enzyme</fullName>
    </alternativeName>
</protein>
<dbReference type="SMART" id="SM00493">
    <property type="entry name" value="TOPRIM"/>
    <property type="match status" value="1"/>
</dbReference>
<sequence length="701" mass="78808">MKVIIAEKPSVARDIADVLNIKTKKNGYIEGRGCAVTWAFGHLVTLQEPGEYSPALKRWSLDTLPFVPEEFKLTLIKNRGVADQFKTIKTLFDQAEEIVCATDAGREGELIFRYILALCNCEDKPIRRLWLNSLTPDAILTAFKDLKDGHDYDPLYAAARCRSESDWIVGLNATRYYTVRHGRIGGGGDRVLWSIGRVQTPVLAMIVTRDDTILQFRPELFWELSTHYRDVVFKYTGKRFDQQKKAQALLEQTAGQQFSITGVTGKAKKEQPPQLFDLTTLQRTINKQQGLSAADTLAATQNLYEGKFVTYPRTDSRYLSKDIKPRVPKILAQLKAIRPEQIAPLDLAKLPFTARIIDDKKVTDHHAIIPTGIIPHTLKHNEQLVYDTITTQFIAAFHPVCIKKITTVDGISNKVKFQAKGTQLVEPGWTRLFPKKTKNKGAADTQSLPAFEKGETGSHEPFLREGKTSPPSHFTENTLLGAMEAAGKFVDDDTLREALKERGIGTPATRAAIIETLLRRNYIRREKKQLRCTDMGRCLIALVQDQLLKSPEMTGTWEENLKQIERDQLDPNDFMTGIGDYIHGLIQNSSVGDLNLSRWGSCPFCGKEVIRGHKAYGCSGWKEGCSYVLEPDCKGVALTGRQIQILLQRRILPNAVRINDEPRMIILSTQGMPMDLRLPSAERQKKIEKTNRPAPPGKKGT</sequence>
<dbReference type="InterPro" id="IPR013826">
    <property type="entry name" value="Topo_IA_cen_sub3"/>
</dbReference>
<dbReference type="SUPFAM" id="SSF56712">
    <property type="entry name" value="Prokaryotic type I DNA topoisomerase"/>
    <property type="match status" value="1"/>
</dbReference>
<dbReference type="InterPro" id="IPR013497">
    <property type="entry name" value="Topo_IA_cen"/>
</dbReference>
<evidence type="ECO:0000256" key="13">
    <source>
        <dbReference type="SAM" id="MobiDB-lite"/>
    </source>
</evidence>
<dbReference type="SMART" id="SM00437">
    <property type="entry name" value="TOP1Ac"/>
    <property type="match status" value="1"/>
</dbReference>
<dbReference type="InterPro" id="IPR005738">
    <property type="entry name" value="TopoIII"/>
</dbReference>
<dbReference type="Gene3D" id="3.40.50.140">
    <property type="match status" value="1"/>
</dbReference>
<evidence type="ECO:0000259" key="14">
    <source>
        <dbReference type="PROSITE" id="PS50880"/>
    </source>
</evidence>
<accession>A0A8J6TEB0</accession>
<evidence type="ECO:0000256" key="11">
    <source>
        <dbReference type="ARBA" id="ARBA00032235"/>
    </source>
</evidence>
<dbReference type="GO" id="GO:0003677">
    <property type="term" value="F:DNA binding"/>
    <property type="evidence" value="ECO:0007669"/>
    <property type="project" value="UniProtKB-KW"/>
</dbReference>
<name>A0A8J6TEB0_9BACT</name>
<feature type="compositionally biased region" description="Basic and acidic residues" evidence="13">
    <location>
        <begin position="452"/>
        <end position="467"/>
    </location>
</feature>
<dbReference type="Gene3D" id="2.70.20.10">
    <property type="entry name" value="Topoisomerase I, domain 3"/>
    <property type="match status" value="1"/>
</dbReference>
<proteinExistence type="inferred from homology"/>
<dbReference type="GO" id="GO:0046872">
    <property type="term" value="F:metal ion binding"/>
    <property type="evidence" value="ECO:0007669"/>
    <property type="project" value="UniProtKB-KW"/>
</dbReference>
<keyword evidence="4" id="KW-0479">Metal-binding</keyword>
<dbReference type="Pfam" id="PF01751">
    <property type="entry name" value="Toprim"/>
    <property type="match status" value="1"/>
</dbReference>
<evidence type="ECO:0000256" key="4">
    <source>
        <dbReference type="ARBA" id="ARBA00022723"/>
    </source>
</evidence>
<dbReference type="Pfam" id="PF01131">
    <property type="entry name" value="Topoisom_bac"/>
    <property type="match status" value="1"/>
</dbReference>
<evidence type="ECO:0000256" key="8">
    <source>
        <dbReference type="ARBA" id="ARBA00023235"/>
    </source>
</evidence>
<dbReference type="PROSITE" id="PS50880">
    <property type="entry name" value="TOPRIM"/>
    <property type="match status" value="1"/>
</dbReference>
<dbReference type="InterPro" id="IPR023406">
    <property type="entry name" value="Topo_IA_AS"/>
</dbReference>
<feature type="compositionally biased region" description="Basic and acidic residues" evidence="13">
    <location>
        <begin position="682"/>
        <end position="691"/>
    </location>
</feature>
<dbReference type="PANTHER" id="PTHR11390">
    <property type="entry name" value="PROKARYOTIC DNA TOPOISOMERASE"/>
    <property type="match status" value="1"/>
</dbReference>
<dbReference type="Proteomes" id="UP000599024">
    <property type="component" value="Unassembled WGS sequence"/>
</dbReference>
<dbReference type="Gene3D" id="1.10.460.10">
    <property type="entry name" value="Topoisomerase I, domain 2"/>
    <property type="match status" value="1"/>
</dbReference>
<dbReference type="InterPro" id="IPR013824">
    <property type="entry name" value="Topo_IA_cen_sub1"/>
</dbReference>
<dbReference type="GO" id="GO:0006265">
    <property type="term" value="P:DNA topological change"/>
    <property type="evidence" value="ECO:0007669"/>
    <property type="project" value="InterPro"/>
</dbReference>
<dbReference type="CDD" id="cd03362">
    <property type="entry name" value="TOPRIM_TopoIA_TopoIII"/>
    <property type="match status" value="1"/>
</dbReference>
<evidence type="ECO:0000256" key="7">
    <source>
        <dbReference type="ARBA" id="ARBA00023125"/>
    </source>
</evidence>
<organism evidence="16 17">
    <name type="scientific">Candidatus Desulfatifera sulfidica</name>
    <dbReference type="NCBI Taxonomy" id="2841691"/>
    <lineage>
        <taxon>Bacteria</taxon>
        <taxon>Pseudomonadati</taxon>
        <taxon>Thermodesulfobacteriota</taxon>
        <taxon>Desulfobulbia</taxon>
        <taxon>Desulfobulbales</taxon>
        <taxon>Desulfobulbaceae</taxon>
        <taxon>Candidatus Desulfatifera</taxon>
    </lineage>
</organism>
<dbReference type="PROSITE" id="PS00396">
    <property type="entry name" value="TOPO_IA_1"/>
    <property type="match status" value="1"/>
</dbReference>
<dbReference type="InterPro" id="IPR034144">
    <property type="entry name" value="TOPRIM_TopoIII"/>
</dbReference>
<evidence type="ECO:0000256" key="6">
    <source>
        <dbReference type="ARBA" id="ARBA00023029"/>
    </source>
</evidence>
<keyword evidence="7" id="KW-0238">DNA-binding</keyword>
<evidence type="ECO:0000259" key="15">
    <source>
        <dbReference type="PROSITE" id="PS52039"/>
    </source>
</evidence>
<comment type="similarity">
    <text evidence="2">Belongs to the type IA topoisomerase family.</text>
</comment>
<dbReference type="SMART" id="SM00436">
    <property type="entry name" value="TOP1Bc"/>
    <property type="match status" value="1"/>
</dbReference>
<comment type="caution">
    <text evidence="16">The sequence shown here is derived from an EMBL/GenBank/DDBJ whole genome shotgun (WGS) entry which is preliminary data.</text>
</comment>
<keyword evidence="6" id="KW-0799">Topoisomerase</keyword>
<dbReference type="InterPro" id="IPR000380">
    <property type="entry name" value="Topo_IA"/>
</dbReference>
<dbReference type="GO" id="GO:0006281">
    <property type="term" value="P:DNA repair"/>
    <property type="evidence" value="ECO:0007669"/>
    <property type="project" value="TreeGrafter"/>
</dbReference>
<dbReference type="InterPro" id="IPR013825">
    <property type="entry name" value="Topo_IA_cen_sub2"/>
</dbReference>
<evidence type="ECO:0000256" key="1">
    <source>
        <dbReference type="ARBA" id="ARBA00000213"/>
    </source>
</evidence>
<gene>
    <name evidence="16" type="ORF">H8E79_09315</name>
</gene>
<dbReference type="InterPro" id="IPR003601">
    <property type="entry name" value="Topo_IA_2"/>
</dbReference>